<feature type="transmembrane region" description="Helical" evidence="8">
    <location>
        <begin position="369"/>
        <end position="386"/>
    </location>
</feature>
<dbReference type="HOGENOM" id="CLU_021628_4_0_9"/>
<dbReference type="PANTHER" id="PTHR30003:SF0">
    <property type="entry name" value="GLYCOLATE PERMEASE GLCA-RELATED"/>
    <property type="match status" value="1"/>
</dbReference>
<dbReference type="PANTHER" id="PTHR30003">
    <property type="entry name" value="L-LACTATE PERMEASE"/>
    <property type="match status" value="1"/>
</dbReference>
<organism evidence="9 10">
    <name type="scientific">Natranaerobius thermophilus (strain ATCC BAA-1301 / DSM 18059 / JW/NM-WN-LF)</name>
    <dbReference type="NCBI Taxonomy" id="457570"/>
    <lineage>
        <taxon>Bacteria</taxon>
        <taxon>Bacillati</taxon>
        <taxon>Bacillota</taxon>
        <taxon>Clostridia</taxon>
        <taxon>Natranaerobiales</taxon>
        <taxon>Natranaerobiaceae</taxon>
        <taxon>Natranaerobius</taxon>
    </lineage>
</organism>
<feature type="transmembrane region" description="Helical" evidence="8">
    <location>
        <begin position="30"/>
        <end position="48"/>
    </location>
</feature>
<sequence length="511" mass="55269">MIVDIFAVIPILILLIFLLLFKLPARKAGAISFLTATGISLWVFQLPLEGMVVALGKGFSLSLFVLLIIWAAVFLYNLVNEAGAIEVISRNLTLVIEDKFVQFLLLSWVFSSFLQGIAGFGVPVAIVTPILVKLGFNPFASVAAVLLGHSWSISFGSMGSSFYTIGLVTGLPSSDLAFWMSLYTSVAMLFTGFGVCYIYGGFQAITKGVPYILSTTVVMVGSMFIITYLQMMSVVSLLTALVGLVFLFFVYRKLVVPTKENYDSGINFYRGKLNLLESILPYGLIIILSVLFQLSPIQGPELNFDFPGFETGLGYIVTEELQYVTIDLLTHPAPIILISSLAGIFVYNSKQILSRTEISQVVNKTVEKCTGTTLTLTWLICMALLMMDSGMIENMAHNVANLTGQFYPIFAPFFGVLGSFITGSNTNSNVIFGSFQATVATTLGVSPAIMAAVQSIGGSVGCSIGPTQVLLGTSSVNLNGKEAYIYGRIIHITLLIAVILGMVNWVLLNTL</sequence>
<dbReference type="GO" id="GO:0015295">
    <property type="term" value="F:solute:proton symporter activity"/>
    <property type="evidence" value="ECO:0007669"/>
    <property type="project" value="TreeGrafter"/>
</dbReference>
<feature type="transmembrane region" description="Helical" evidence="8">
    <location>
        <begin position="153"/>
        <end position="171"/>
    </location>
</feature>
<dbReference type="Pfam" id="PF02652">
    <property type="entry name" value="Lactate_perm"/>
    <property type="match status" value="1"/>
</dbReference>
<evidence type="ECO:0000256" key="7">
    <source>
        <dbReference type="ARBA" id="ARBA00023136"/>
    </source>
</evidence>
<dbReference type="GO" id="GO:0005886">
    <property type="term" value="C:plasma membrane"/>
    <property type="evidence" value="ECO:0007669"/>
    <property type="project" value="UniProtKB-SubCell"/>
</dbReference>
<feature type="transmembrane region" description="Helical" evidence="8">
    <location>
        <begin position="6"/>
        <end position="23"/>
    </location>
</feature>
<protein>
    <recommendedName>
        <fullName evidence="8">L-lactate permease</fullName>
    </recommendedName>
</protein>
<reference evidence="9 10" key="2">
    <citation type="journal article" date="2011" name="J. Bacteriol.">
        <title>Complete genome sequence of the anaerobic, halophilic alkalithermophile Natranaerobius thermophilus JW/NM-WN-LF.</title>
        <authorList>
            <person name="Zhao B."/>
            <person name="Mesbah N.M."/>
            <person name="Dalin E."/>
            <person name="Goodwin L."/>
            <person name="Nolan M."/>
            <person name="Pitluck S."/>
            <person name="Chertkov O."/>
            <person name="Brettin T.S."/>
            <person name="Han J."/>
            <person name="Larimer F.W."/>
            <person name="Land M.L."/>
            <person name="Hauser L."/>
            <person name="Kyrpides N."/>
            <person name="Wiegel J."/>
        </authorList>
    </citation>
    <scope>NUCLEOTIDE SEQUENCE [LARGE SCALE GENOMIC DNA]</scope>
    <source>
        <strain evidence="10">ATCC BAA-1301 / DSM 18059 / JW/NM-WN-LF</strain>
    </source>
</reference>
<evidence type="ECO:0000256" key="4">
    <source>
        <dbReference type="ARBA" id="ARBA00022475"/>
    </source>
</evidence>
<evidence type="ECO:0000256" key="1">
    <source>
        <dbReference type="ARBA" id="ARBA00004651"/>
    </source>
</evidence>
<feature type="transmembrane region" description="Helical" evidence="8">
    <location>
        <begin position="489"/>
        <end position="508"/>
    </location>
</feature>
<dbReference type="AlphaFoldDB" id="B2A3D0"/>
<keyword evidence="4 8" id="KW-1003">Cell membrane</keyword>
<evidence type="ECO:0000256" key="2">
    <source>
        <dbReference type="ARBA" id="ARBA00010100"/>
    </source>
</evidence>
<dbReference type="KEGG" id="nth:Nther_2811"/>
<evidence type="ECO:0000256" key="8">
    <source>
        <dbReference type="RuleBase" id="RU365092"/>
    </source>
</evidence>
<feature type="transmembrane region" description="Helical" evidence="8">
    <location>
        <begin position="60"/>
        <end position="79"/>
    </location>
</feature>
<feature type="transmembrane region" description="Helical" evidence="8">
    <location>
        <begin position="275"/>
        <end position="294"/>
    </location>
</feature>
<proteinExistence type="inferred from homology"/>
<keyword evidence="5 8" id="KW-0812">Transmembrane</keyword>
<dbReference type="GO" id="GO:0015129">
    <property type="term" value="F:lactate transmembrane transporter activity"/>
    <property type="evidence" value="ECO:0007669"/>
    <property type="project" value="UniProtKB-UniRule"/>
</dbReference>
<reference evidence="9 10" key="1">
    <citation type="submission" date="2008-04" db="EMBL/GenBank/DDBJ databases">
        <title>Complete sequence of chromosome of Natranaerobius thermophilus JW/NM-WN-LF.</title>
        <authorList>
            <consortium name="US DOE Joint Genome Institute"/>
            <person name="Copeland A."/>
            <person name="Lucas S."/>
            <person name="Lapidus A."/>
            <person name="Glavina del Rio T."/>
            <person name="Dalin E."/>
            <person name="Tice H."/>
            <person name="Bruce D."/>
            <person name="Goodwin L."/>
            <person name="Pitluck S."/>
            <person name="Chertkov O."/>
            <person name="Brettin T."/>
            <person name="Detter J.C."/>
            <person name="Han C."/>
            <person name="Kuske C.R."/>
            <person name="Schmutz J."/>
            <person name="Larimer F."/>
            <person name="Land M."/>
            <person name="Hauser L."/>
            <person name="Kyrpides N."/>
            <person name="Lykidis A."/>
            <person name="Mesbah N.M."/>
            <person name="Wiegel J."/>
        </authorList>
    </citation>
    <scope>NUCLEOTIDE SEQUENCE [LARGE SCALE GENOMIC DNA]</scope>
    <source>
        <strain evidence="10">ATCC BAA-1301 / DSM 18059 / JW/NM-WN-LF</strain>
    </source>
</reference>
<dbReference type="InParanoid" id="B2A3D0"/>
<feature type="transmembrane region" description="Helical" evidence="8">
    <location>
        <begin position="177"/>
        <end position="199"/>
    </location>
</feature>
<feature type="transmembrane region" description="Helical" evidence="8">
    <location>
        <begin position="211"/>
        <end position="229"/>
    </location>
</feature>
<dbReference type="EMBL" id="CP001034">
    <property type="protein sequence ID" value="ACB86359.1"/>
    <property type="molecule type" value="Genomic_DNA"/>
</dbReference>
<evidence type="ECO:0000256" key="5">
    <source>
        <dbReference type="ARBA" id="ARBA00022692"/>
    </source>
</evidence>
<feature type="transmembrane region" description="Helical" evidence="8">
    <location>
        <begin position="100"/>
        <end position="118"/>
    </location>
</feature>
<dbReference type="FunCoup" id="B2A3D0">
    <property type="interactions" value="12"/>
</dbReference>
<accession>B2A3D0</accession>
<keyword evidence="10" id="KW-1185">Reference proteome</keyword>
<comment type="similarity">
    <text evidence="2 8">Belongs to the lactate permease family.</text>
</comment>
<comment type="function">
    <text evidence="8">Uptake of L-lactate across the membrane. Can also transport D-lactate and glycolate.</text>
</comment>
<keyword evidence="6 8" id="KW-1133">Transmembrane helix</keyword>
<dbReference type="eggNOG" id="COG1620">
    <property type="taxonomic scope" value="Bacteria"/>
</dbReference>
<feature type="transmembrane region" description="Helical" evidence="8">
    <location>
        <begin position="328"/>
        <end position="348"/>
    </location>
</feature>
<dbReference type="Proteomes" id="UP000001683">
    <property type="component" value="Chromosome"/>
</dbReference>
<dbReference type="OrthoDB" id="9761056at2"/>
<gene>
    <name evidence="9" type="ordered locus">Nther_2811</name>
</gene>
<feature type="transmembrane region" description="Helical" evidence="8">
    <location>
        <begin position="124"/>
        <end position="146"/>
    </location>
</feature>
<dbReference type="STRING" id="457570.Nther_2811"/>
<comment type="subcellular location">
    <subcellularLocation>
        <location evidence="1 8">Cell membrane</location>
        <topology evidence="1 8">Multi-pass membrane protein</topology>
    </subcellularLocation>
</comment>
<feature type="transmembrane region" description="Helical" evidence="8">
    <location>
        <begin position="235"/>
        <end position="254"/>
    </location>
</feature>
<evidence type="ECO:0000256" key="3">
    <source>
        <dbReference type="ARBA" id="ARBA00022448"/>
    </source>
</evidence>
<evidence type="ECO:0000313" key="10">
    <source>
        <dbReference type="Proteomes" id="UP000001683"/>
    </source>
</evidence>
<dbReference type="InterPro" id="IPR003804">
    <property type="entry name" value="Lactate_perm"/>
</dbReference>
<keyword evidence="3 8" id="KW-0813">Transport</keyword>
<feature type="transmembrane region" description="Helical" evidence="8">
    <location>
        <begin position="406"/>
        <end position="423"/>
    </location>
</feature>
<name>B2A3D0_NATTJ</name>
<dbReference type="RefSeq" id="WP_012449192.1">
    <property type="nucleotide sequence ID" value="NC_010718.1"/>
</dbReference>
<keyword evidence="7 8" id="KW-0472">Membrane</keyword>
<evidence type="ECO:0000313" key="9">
    <source>
        <dbReference type="EMBL" id="ACB86359.1"/>
    </source>
</evidence>
<evidence type="ECO:0000256" key="6">
    <source>
        <dbReference type="ARBA" id="ARBA00022989"/>
    </source>
</evidence>